<keyword evidence="5" id="KW-1185">Reference proteome</keyword>
<dbReference type="RefSeq" id="WP_057573101.1">
    <property type="nucleotide sequence ID" value="NZ_CATYWZ010000160.1"/>
</dbReference>
<reference evidence="3 5" key="2">
    <citation type="submission" date="2018-06" db="EMBL/GenBank/DDBJ databases">
        <authorList>
            <consortium name="Pathogen Informatics"/>
            <person name="Doyle S."/>
        </authorList>
    </citation>
    <scope>NUCLEOTIDE SEQUENCE [LARGE SCALE GENOMIC DNA]</scope>
    <source>
        <strain evidence="3 5">NCTC11224</strain>
    </source>
</reference>
<dbReference type="InterPro" id="IPR025159">
    <property type="entry name" value="AbiEi_N"/>
</dbReference>
<evidence type="ECO:0000313" key="4">
    <source>
        <dbReference type="Proteomes" id="UP000095512"/>
    </source>
</evidence>
<accession>A0A174UH21</accession>
<gene>
    <name evidence="2" type="ORF">ERS852480_05098</name>
    <name evidence="3" type="ORF">NCTC11224_00347</name>
</gene>
<organism evidence="2 4">
    <name type="scientific">Enterocloster clostridioformis</name>
    <dbReference type="NCBI Taxonomy" id="1531"/>
    <lineage>
        <taxon>Bacteria</taxon>
        <taxon>Bacillati</taxon>
        <taxon>Bacillota</taxon>
        <taxon>Clostridia</taxon>
        <taxon>Lachnospirales</taxon>
        <taxon>Lachnospiraceae</taxon>
        <taxon>Enterocloster</taxon>
    </lineage>
</organism>
<dbReference type="Proteomes" id="UP000251853">
    <property type="component" value="Unassembled WGS sequence"/>
</dbReference>
<evidence type="ECO:0000259" key="1">
    <source>
        <dbReference type="Pfam" id="PF13338"/>
    </source>
</evidence>
<feature type="domain" description="AbiEi antitoxin N-terminal" evidence="1">
    <location>
        <begin position="11"/>
        <end position="53"/>
    </location>
</feature>
<reference evidence="2 4" key="1">
    <citation type="submission" date="2015-09" db="EMBL/GenBank/DDBJ databases">
        <authorList>
            <consortium name="Pathogen Informatics"/>
        </authorList>
    </citation>
    <scope>NUCLEOTIDE SEQUENCE [LARGE SCALE GENOMIC DNA]</scope>
    <source>
        <strain evidence="2 4">2789STDY5834865</strain>
    </source>
</reference>
<protein>
    <recommendedName>
        <fullName evidence="1">AbiEi antitoxin N-terminal domain-containing protein</fullName>
    </recommendedName>
</protein>
<evidence type="ECO:0000313" key="5">
    <source>
        <dbReference type="Proteomes" id="UP000251853"/>
    </source>
</evidence>
<evidence type="ECO:0000313" key="2">
    <source>
        <dbReference type="EMBL" id="CUQ18950.1"/>
    </source>
</evidence>
<dbReference type="EMBL" id="UAVW01000001">
    <property type="protein sequence ID" value="SQB03972.1"/>
    <property type="molecule type" value="Genomic_DNA"/>
</dbReference>
<name>A0A174UH21_9FIRM</name>
<sequence>MDGVWKQIGAIADENSGIITTAQVEAAGISRTALKRYVDEKQLIRVCKGLYVLEKGMVDEYALLQARSGKVLYSYGTALFLWGLSDRVPHTIDLTVPHGTNVSKIKRDNPQIRFHYAQPPLFEIGWTETKSPQGGTVRLYDKERCICDLIRDKKEIDMQLYTQAIKDYFRSGANSRKLLKYGKQFGIEEQIRTYMEVLT</sequence>
<evidence type="ECO:0000313" key="3">
    <source>
        <dbReference type="EMBL" id="SQB03972.1"/>
    </source>
</evidence>
<proteinExistence type="predicted"/>
<dbReference type="EMBL" id="CZAB01000107">
    <property type="protein sequence ID" value="CUQ18950.1"/>
    <property type="molecule type" value="Genomic_DNA"/>
</dbReference>
<dbReference type="Proteomes" id="UP000095512">
    <property type="component" value="Unassembled WGS sequence"/>
</dbReference>
<dbReference type="AlphaFoldDB" id="A0A174UH21"/>
<dbReference type="Pfam" id="PF13338">
    <property type="entry name" value="AbiEi_4"/>
    <property type="match status" value="1"/>
</dbReference>